<dbReference type="PANTHER" id="PTHR11014">
    <property type="entry name" value="PEPTIDASE M20 FAMILY MEMBER"/>
    <property type="match status" value="1"/>
</dbReference>
<dbReference type="SUPFAM" id="SSF55031">
    <property type="entry name" value="Bacterial exopeptidase dimerisation domain"/>
    <property type="match status" value="1"/>
</dbReference>
<dbReference type="Gene3D" id="3.40.630.10">
    <property type="entry name" value="Zn peptidases"/>
    <property type="match status" value="1"/>
</dbReference>
<dbReference type="Pfam" id="PF01546">
    <property type="entry name" value="Peptidase_M20"/>
    <property type="match status" value="1"/>
</dbReference>
<dbReference type="RefSeq" id="WP_074198968.1">
    <property type="nucleotide sequence ID" value="NZ_DAONLC010000033.1"/>
</dbReference>
<dbReference type="InterPro" id="IPR036264">
    <property type="entry name" value="Bact_exopeptidase_dim_dom"/>
</dbReference>
<name>A0ABY1JAM0_9BACT</name>
<dbReference type="SUPFAM" id="SSF53187">
    <property type="entry name" value="Zn-dependent exopeptidases"/>
    <property type="match status" value="1"/>
</dbReference>
<comment type="caution">
    <text evidence="2">The sequence shown here is derived from an EMBL/GenBank/DDBJ whole genome shotgun (WGS) entry which is preliminary data.</text>
</comment>
<dbReference type="InterPro" id="IPR017439">
    <property type="entry name" value="Amidohydrolase"/>
</dbReference>
<sequence length="395" mass="43384">MSERGLDAKIVDMAKELQGFTVEMRRDFHKHPETKFEEQRTSEIVENFLRDCGYATQRAAGTGVIGILECNTGKAKSTVALRADMDALNVEEQNDVSYKSTIPGKMHACGHDAHTAMLMSAAKIISSLKDHLVGTVKLVFQPGEEGGAGAKKVMDEGHLNDVDAIFGIHVWVELPSGVLATRKGPMMASSDGFEICITGKGGHAAHPHLTNDPTAPAADIYNAFHKLISRAVNPFFPAVITLPQLEASNGYNVIPDSVKMRGTLRTFDSDLRNKLMDHMRSITEHYAKGWGCNSSFELFRAPYPPLINNPDLVDFVTEALCMLGPVAEAEMTMGGEDFAFYTQKIPGAFLQLGIGNKEKNVIFPHHHPKFDIDEDVLWKGVAAYALIAYKYNMLS</sequence>
<dbReference type="EMBL" id="FSQZ01000001">
    <property type="protein sequence ID" value="SIN62283.1"/>
    <property type="molecule type" value="Genomic_DNA"/>
</dbReference>
<dbReference type="Pfam" id="PF07687">
    <property type="entry name" value="M20_dimer"/>
    <property type="match status" value="1"/>
</dbReference>
<evidence type="ECO:0000313" key="2">
    <source>
        <dbReference type="EMBL" id="SIN62283.1"/>
    </source>
</evidence>
<organism evidence="2 3">
    <name type="scientific">Acetomicrobium flavidum</name>
    <dbReference type="NCBI Taxonomy" id="49896"/>
    <lineage>
        <taxon>Bacteria</taxon>
        <taxon>Thermotogati</taxon>
        <taxon>Synergistota</taxon>
        <taxon>Synergistia</taxon>
        <taxon>Synergistales</taxon>
        <taxon>Acetomicrobiaceae</taxon>
        <taxon>Acetomicrobium</taxon>
    </lineage>
</organism>
<dbReference type="InterPro" id="IPR002933">
    <property type="entry name" value="Peptidase_M20"/>
</dbReference>
<keyword evidence="3" id="KW-1185">Reference proteome</keyword>
<dbReference type="Proteomes" id="UP000185093">
    <property type="component" value="Unassembled WGS sequence"/>
</dbReference>
<evidence type="ECO:0000313" key="3">
    <source>
        <dbReference type="Proteomes" id="UP000185093"/>
    </source>
</evidence>
<protein>
    <submittedName>
        <fullName evidence="2">Amidohydrolase</fullName>
    </submittedName>
</protein>
<dbReference type="InterPro" id="IPR011650">
    <property type="entry name" value="Peptidase_M20_dimer"/>
</dbReference>
<evidence type="ECO:0000259" key="1">
    <source>
        <dbReference type="Pfam" id="PF07687"/>
    </source>
</evidence>
<dbReference type="Gene3D" id="3.30.70.360">
    <property type="match status" value="1"/>
</dbReference>
<reference evidence="2 3" key="1">
    <citation type="submission" date="2016-11" db="EMBL/GenBank/DDBJ databases">
        <authorList>
            <person name="Varghese N."/>
            <person name="Submissions S."/>
        </authorList>
    </citation>
    <scope>NUCLEOTIDE SEQUENCE [LARGE SCALE GENOMIC DNA]</scope>
    <source>
        <strain evidence="2 3">DSM 20664</strain>
    </source>
</reference>
<proteinExistence type="predicted"/>
<dbReference type="PIRSF" id="PIRSF005962">
    <property type="entry name" value="Pept_M20D_amidohydro"/>
    <property type="match status" value="1"/>
</dbReference>
<dbReference type="PANTHER" id="PTHR11014:SF63">
    <property type="entry name" value="METALLOPEPTIDASE, PUTATIVE (AFU_ORTHOLOGUE AFUA_6G09600)-RELATED"/>
    <property type="match status" value="1"/>
</dbReference>
<accession>A0ABY1JAM0</accession>
<gene>
    <name evidence="2" type="ORF">SAMN05444368_0125</name>
</gene>
<feature type="domain" description="Peptidase M20 dimerisation" evidence="1">
    <location>
        <begin position="191"/>
        <end position="288"/>
    </location>
</feature>
<dbReference type="NCBIfam" id="TIGR01891">
    <property type="entry name" value="amidohydrolases"/>
    <property type="match status" value="1"/>
</dbReference>